<proteinExistence type="predicted"/>
<sequence>MSHILRAFYYRNVLDIDLYSGGLSEKAINGSQMGETFACIVRDAFKRLKFGDRFYYEHENQSGSFTQGAFNGNTAPVVIMCLKSVCSGTQETPDLSVDTR</sequence>
<dbReference type="PROSITE" id="PS50292">
    <property type="entry name" value="PEROXIDASE_3"/>
    <property type="match status" value="1"/>
</dbReference>
<dbReference type="PANTHER" id="PTHR11475">
    <property type="entry name" value="OXIDASE/PEROXIDASE"/>
    <property type="match status" value="1"/>
</dbReference>
<dbReference type="InterPro" id="IPR037120">
    <property type="entry name" value="Haem_peroxidase_sf_animal"/>
</dbReference>
<protein>
    <submittedName>
        <fullName evidence="2">Uncharacterized protein</fullName>
    </submittedName>
</protein>
<gene>
    <name evidence="2" type="ORF">HPB48_021150</name>
</gene>
<dbReference type="Pfam" id="PF03098">
    <property type="entry name" value="An_peroxidase"/>
    <property type="match status" value="1"/>
</dbReference>
<evidence type="ECO:0000313" key="2">
    <source>
        <dbReference type="EMBL" id="KAH9363569.1"/>
    </source>
</evidence>
<evidence type="ECO:0000313" key="3">
    <source>
        <dbReference type="Proteomes" id="UP000821853"/>
    </source>
</evidence>
<dbReference type="EMBL" id="JABSTR010000002">
    <property type="protein sequence ID" value="KAH9363569.1"/>
    <property type="molecule type" value="Genomic_DNA"/>
</dbReference>
<dbReference type="InterPro" id="IPR019791">
    <property type="entry name" value="Haem_peroxidase_animal"/>
</dbReference>
<dbReference type="InterPro" id="IPR010255">
    <property type="entry name" value="Haem_peroxidase_sf"/>
</dbReference>
<keyword evidence="1" id="KW-0575">Peroxidase</keyword>
<name>A0A9J6FMS6_HAELO</name>
<evidence type="ECO:0000256" key="1">
    <source>
        <dbReference type="ARBA" id="ARBA00022559"/>
    </source>
</evidence>
<dbReference type="GO" id="GO:0020037">
    <property type="term" value="F:heme binding"/>
    <property type="evidence" value="ECO:0007669"/>
    <property type="project" value="InterPro"/>
</dbReference>
<dbReference type="OrthoDB" id="6481206at2759"/>
<organism evidence="2 3">
    <name type="scientific">Haemaphysalis longicornis</name>
    <name type="common">Bush tick</name>
    <dbReference type="NCBI Taxonomy" id="44386"/>
    <lineage>
        <taxon>Eukaryota</taxon>
        <taxon>Metazoa</taxon>
        <taxon>Ecdysozoa</taxon>
        <taxon>Arthropoda</taxon>
        <taxon>Chelicerata</taxon>
        <taxon>Arachnida</taxon>
        <taxon>Acari</taxon>
        <taxon>Parasitiformes</taxon>
        <taxon>Ixodida</taxon>
        <taxon>Ixodoidea</taxon>
        <taxon>Ixodidae</taxon>
        <taxon>Haemaphysalinae</taxon>
        <taxon>Haemaphysalis</taxon>
    </lineage>
</organism>
<dbReference type="SUPFAM" id="SSF48113">
    <property type="entry name" value="Heme-dependent peroxidases"/>
    <property type="match status" value="1"/>
</dbReference>
<comment type="caution">
    <text evidence="2">The sequence shown here is derived from an EMBL/GenBank/DDBJ whole genome shotgun (WGS) entry which is preliminary data.</text>
</comment>
<dbReference type="Proteomes" id="UP000821853">
    <property type="component" value="Chromosome 10"/>
</dbReference>
<dbReference type="GO" id="GO:0006979">
    <property type="term" value="P:response to oxidative stress"/>
    <property type="evidence" value="ECO:0007669"/>
    <property type="project" value="InterPro"/>
</dbReference>
<dbReference type="GO" id="GO:0004601">
    <property type="term" value="F:peroxidase activity"/>
    <property type="evidence" value="ECO:0007669"/>
    <property type="project" value="UniProtKB-KW"/>
</dbReference>
<dbReference type="AlphaFoldDB" id="A0A9J6FMS6"/>
<dbReference type="Gene3D" id="1.10.640.10">
    <property type="entry name" value="Haem peroxidase domain superfamily, animal type"/>
    <property type="match status" value="1"/>
</dbReference>
<accession>A0A9J6FMS6</accession>
<keyword evidence="1" id="KW-0560">Oxidoreductase</keyword>
<keyword evidence="3" id="KW-1185">Reference proteome</keyword>
<dbReference type="PANTHER" id="PTHR11475:SF143">
    <property type="entry name" value="PUTATIVE-RELATED"/>
    <property type="match status" value="1"/>
</dbReference>
<dbReference type="VEuPathDB" id="VectorBase:HLOH_062222"/>
<reference evidence="2 3" key="1">
    <citation type="journal article" date="2020" name="Cell">
        <title>Large-Scale Comparative Analyses of Tick Genomes Elucidate Their Genetic Diversity and Vector Capacities.</title>
        <authorList>
            <consortium name="Tick Genome and Microbiome Consortium (TIGMIC)"/>
            <person name="Jia N."/>
            <person name="Wang J."/>
            <person name="Shi W."/>
            <person name="Du L."/>
            <person name="Sun Y."/>
            <person name="Zhan W."/>
            <person name="Jiang J.F."/>
            <person name="Wang Q."/>
            <person name="Zhang B."/>
            <person name="Ji P."/>
            <person name="Bell-Sakyi L."/>
            <person name="Cui X.M."/>
            <person name="Yuan T.T."/>
            <person name="Jiang B.G."/>
            <person name="Yang W.F."/>
            <person name="Lam T.T."/>
            <person name="Chang Q.C."/>
            <person name="Ding S.J."/>
            <person name="Wang X.J."/>
            <person name="Zhu J.G."/>
            <person name="Ruan X.D."/>
            <person name="Zhao L."/>
            <person name="Wei J.T."/>
            <person name="Ye R.Z."/>
            <person name="Que T.C."/>
            <person name="Du C.H."/>
            <person name="Zhou Y.H."/>
            <person name="Cheng J.X."/>
            <person name="Dai P.F."/>
            <person name="Guo W.B."/>
            <person name="Han X.H."/>
            <person name="Huang E.J."/>
            <person name="Li L.F."/>
            <person name="Wei W."/>
            <person name="Gao Y.C."/>
            <person name="Liu J.Z."/>
            <person name="Shao H.Z."/>
            <person name="Wang X."/>
            <person name="Wang C.C."/>
            <person name="Yang T.C."/>
            <person name="Huo Q.B."/>
            <person name="Li W."/>
            <person name="Chen H.Y."/>
            <person name="Chen S.E."/>
            <person name="Zhou L.G."/>
            <person name="Ni X.B."/>
            <person name="Tian J.H."/>
            <person name="Sheng Y."/>
            <person name="Liu T."/>
            <person name="Pan Y.S."/>
            <person name="Xia L.Y."/>
            <person name="Li J."/>
            <person name="Zhao F."/>
            <person name="Cao W.C."/>
        </authorList>
    </citation>
    <scope>NUCLEOTIDE SEQUENCE [LARGE SCALE GENOMIC DNA]</scope>
    <source>
        <strain evidence="2">HaeL-2018</strain>
    </source>
</reference>